<dbReference type="Proteomes" id="UP001732700">
    <property type="component" value="Chromosome 5A"/>
</dbReference>
<reference evidence="1" key="2">
    <citation type="submission" date="2025-09" db="UniProtKB">
        <authorList>
            <consortium name="EnsemblPlants"/>
        </authorList>
    </citation>
    <scope>IDENTIFICATION</scope>
</reference>
<organism evidence="1 2">
    <name type="scientific">Avena sativa</name>
    <name type="common">Oat</name>
    <dbReference type="NCBI Taxonomy" id="4498"/>
    <lineage>
        <taxon>Eukaryota</taxon>
        <taxon>Viridiplantae</taxon>
        <taxon>Streptophyta</taxon>
        <taxon>Embryophyta</taxon>
        <taxon>Tracheophyta</taxon>
        <taxon>Spermatophyta</taxon>
        <taxon>Magnoliopsida</taxon>
        <taxon>Liliopsida</taxon>
        <taxon>Poales</taxon>
        <taxon>Poaceae</taxon>
        <taxon>BOP clade</taxon>
        <taxon>Pooideae</taxon>
        <taxon>Poodae</taxon>
        <taxon>Poeae</taxon>
        <taxon>Poeae Chloroplast Group 1 (Aveneae type)</taxon>
        <taxon>Aveninae</taxon>
        <taxon>Avena</taxon>
    </lineage>
</organism>
<keyword evidence="2" id="KW-1185">Reference proteome</keyword>
<sequence>MGAWPSKAIIASTPAKPPPPPPEARSRPSRWSGLPPELAGLVLRRLPILADRTRFGSVCRHWRHAVRQQAPALPPAFPWIISFCGRKYRSIQQDGQVHRLLRSSQLTACWGSSENWLLLTGPWHPNKNSTFLENPLSRAIIQLPGQLRPDDGFPELWCLQKFIVCSNDLIVATTLTTSPPLVACYRPGTSSWSTSSHAGGDSESYYQDIAVYRGDIYAITRGGDLFAHEVSVDSTGHGETTTTVSVSAAKRVIKGSDTCDAVAVSRFLVVSRGRLLMVNHEKRFGVLEGSVFKVFEADVEMSRWSMLTSIGDQVVLFLSRRCSKAIPASSHDEYLCGGNRIYFLDQPLYGPDKCRSESGLVSCGMYDMRDNTYHPIVSNVPRVGDVTAWFFPQK</sequence>
<reference evidence="1" key="1">
    <citation type="submission" date="2021-05" db="EMBL/GenBank/DDBJ databases">
        <authorList>
            <person name="Scholz U."/>
            <person name="Mascher M."/>
            <person name="Fiebig A."/>
        </authorList>
    </citation>
    <scope>NUCLEOTIDE SEQUENCE [LARGE SCALE GENOMIC DNA]</scope>
</reference>
<proteinExistence type="predicted"/>
<evidence type="ECO:0000313" key="1">
    <source>
        <dbReference type="EnsemblPlants" id="AVESA.00010b.r2.5AG0830200.1.CDS.1"/>
    </source>
</evidence>
<evidence type="ECO:0000313" key="2">
    <source>
        <dbReference type="Proteomes" id="UP001732700"/>
    </source>
</evidence>
<name>A0ACD5XP75_AVESA</name>
<protein>
    <submittedName>
        <fullName evidence="1">Uncharacterized protein</fullName>
    </submittedName>
</protein>
<accession>A0ACD5XP75</accession>
<dbReference type="EnsemblPlants" id="AVESA.00010b.r2.5AG0830200.1">
    <property type="protein sequence ID" value="AVESA.00010b.r2.5AG0830200.1.CDS.1"/>
    <property type="gene ID" value="AVESA.00010b.r2.5AG0830200"/>
</dbReference>